<dbReference type="PROSITE" id="PS00107">
    <property type="entry name" value="PROTEIN_KINASE_ATP"/>
    <property type="match status" value="1"/>
</dbReference>
<evidence type="ECO:0000313" key="10">
    <source>
        <dbReference type="EMBL" id="CAL1149776.1"/>
    </source>
</evidence>
<keyword evidence="3 4" id="KW-0067">ATP-binding</keyword>
<keyword evidence="2 4" id="KW-0547">Nucleotide-binding</keyword>
<dbReference type="CDD" id="cd05117">
    <property type="entry name" value="STKc_CAMK"/>
    <property type="match status" value="1"/>
</dbReference>
<reference evidence="10" key="2">
    <citation type="submission" date="2024-04" db="EMBL/GenBank/DDBJ databases">
        <authorList>
            <person name="Chen Y."/>
            <person name="Shah S."/>
            <person name="Dougan E. K."/>
            <person name="Thang M."/>
            <person name="Chan C."/>
        </authorList>
    </citation>
    <scope>NUCLEOTIDE SEQUENCE [LARGE SCALE GENOMIC DNA]</scope>
</reference>
<evidence type="ECO:0000259" key="8">
    <source>
        <dbReference type="PROSITE" id="PS50011"/>
    </source>
</evidence>
<gene>
    <name evidence="9" type="ORF">C1SCF055_LOCUS22884</name>
</gene>
<dbReference type="SMART" id="SM00220">
    <property type="entry name" value="S_TKc"/>
    <property type="match status" value="1"/>
</dbReference>
<dbReference type="SUPFAM" id="SSF56112">
    <property type="entry name" value="Protein kinase-like (PK-like)"/>
    <property type="match status" value="1"/>
</dbReference>
<dbReference type="EMBL" id="CAMXCT030002203">
    <property type="protein sequence ID" value="CAL4783713.1"/>
    <property type="molecule type" value="Genomic_DNA"/>
</dbReference>
<dbReference type="InterPro" id="IPR011009">
    <property type="entry name" value="Kinase-like_dom_sf"/>
</dbReference>
<accession>A0A9P1CU72</accession>
<feature type="domain" description="Protein kinase" evidence="8">
    <location>
        <begin position="176"/>
        <end position="446"/>
    </location>
</feature>
<dbReference type="PROSITE" id="PS50006">
    <property type="entry name" value="FHA_DOMAIN"/>
    <property type="match status" value="1"/>
</dbReference>
<dbReference type="Gene3D" id="1.10.510.10">
    <property type="entry name" value="Transferase(Phosphotransferase) domain 1"/>
    <property type="match status" value="1"/>
</dbReference>
<dbReference type="Proteomes" id="UP001152797">
    <property type="component" value="Unassembled WGS sequence"/>
</dbReference>
<dbReference type="Gene3D" id="2.60.200.20">
    <property type="match status" value="1"/>
</dbReference>
<feature type="region of interest" description="Disordered" evidence="6">
    <location>
        <begin position="141"/>
        <end position="166"/>
    </location>
</feature>
<dbReference type="InterPro" id="IPR000719">
    <property type="entry name" value="Prot_kinase_dom"/>
</dbReference>
<evidence type="ECO:0000313" key="11">
    <source>
        <dbReference type="EMBL" id="CAL4783713.1"/>
    </source>
</evidence>
<sequence length="485" mass="54485">MSQACGTQVTQTQVFNVVSQSFVAGPDAVLMAIAGAEPKEFPFTPETSEVVIGRHPDCNIQASDKHVSSKHFRVYRDSEKRFFLEELGSSGCFINNQLVKKGEHRALCHGDAIKIAPNVTTESPFAFFILQVNPCEGSAWKGDGVPCPPDTSERSGTGEIEGMPNGKTEDWVTKHWDIRHQLGSGNFSEVRLGVDVKDKGKQYAMKIVDKKKFLQFQKQRESVLNLRDEADMMSSLSHSNIVKCHSWFQTEANMYLALELVQGGDLLHCLLDGGAFPEHQASRLFHQICDAVRYLHVEKQLVHRDLKPENILLTSKDRETMLPKLADFGLARKNMKSRDCRTFCGTPHYFAPEVITTASSSDSKNAGYGKQVDMWSLGVILYILLSGIPPFEEEQLYRQILDGKYEFDVEEWNCVSPEAKQFVTSMMTVNPMERIDINQAVDHPWFKISRFCTPTRSNVEPGGRSFAEEPSAKRRKSEGTMGTMA</sequence>
<dbReference type="Pfam" id="PF00498">
    <property type="entry name" value="FHA"/>
    <property type="match status" value="1"/>
</dbReference>
<keyword evidence="5" id="KW-0723">Serine/threonine-protein kinase</keyword>
<dbReference type="PROSITE" id="PS00108">
    <property type="entry name" value="PROTEIN_KINASE_ST"/>
    <property type="match status" value="1"/>
</dbReference>
<evidence type="ECO:0000256" key="1">
    <source>
        <dbReference type="ARBA" id="ARBA00011245"/>
    </source>
</evidence>
<dbReference type="FunFam" id="1.10.510.10:FF:000571">
    <property type="entry name" value="Maternal embryonic leucine zipper kinase"/>
    <property type="match status" value="1"/>
</dbReference>
<feature type="domain" description="FHA" evidence="7">
    <location>
        <begin position="50"/>
        <end position="99"/>
    </location>
</feature>
<keyword evidence="11" id="KW-0808">Transferase</keyword>
<dbReference type="InterPro" id="IPR017441">
    <property type="entry name" value="Protein_kinase_ATP_BS"/>
</dbReference>
<dbReference type="SMART" id="SM00240">
    <property type="entry name" value="FHA"/>
    <property type="match status" value="1"/>
</dbReference>
<reference evidence="9" key="1">
    <citation type="submission" date="2022-10" db="EMBL/GenBank/DDBJ databases">
        <authorList>
            <person name="Chen Y."/>
            <person name="Dougan E. K."/>
            <person name="Chan C."/>
            <person name="Rhodes N."/>
            <person name="Thang M."/>
        </authorList>
    </citation>
    <scope>NUCLEOTIDE SEQUENCE</scope>
</reference>
<comment type="caution">
    <text evidence="9">The sequence shown here is derived from an EMBL/GenBank/DDBJ whole genome shotgun (WGS) entry which is preliminary data.</text>
</comment>
<evidence type="ECO:0000259" key="7">
    <source>
        <dbReference type="PROSITE" id="PS50006"/>
    </source>
</evidence>
<feature type="region of interest" description="Disordered" evidence="6">
    <location>
        <begin position="459"/>
        <end position="485"/>
    </location>
</feature>
<dbReference type="Pfam" id="PF00069">
    <property type="entry name" value="Pkinase"/>
    <property type="match status" value="1"/>
</dbReference>
<evidence type="ECO:0000313" key="9">
    <source>
        <dbReference type="EMBL" id="CAI3996401.1"/>
    </source>
</evidence>
<feature type="binding site" evidence="4">
    <location>
        <position position="206"/>
    </location>
    <ligand>
        <name>ATP</name>
        <dbReference type="ChEBI" id="CHEBI:30616"/>
    </ligand>
</feature>
<evidence type="ECO:0000256" key="4">
    <source>
        <dbReference type="PROSITE-ProRule" id="PRU10141"/>
    </source>
</evidence>
<dbReference type="GO" id="GO:0004674">
    <property type="term" value="F:protein serine/threonine kinase activity"/>
    <property type="evidence" value="ECO:0007669"/>
    <property type="project" value="UniProtKB-KW"/>
</dbReference>
<dbReference type="OrthoDB" id="407410at2759"/>
<dbReference type="InterPro" id="IPR008271">
    <property type="entry name" value="Ser/Thr_kinase_AS"/>
</dbReference>
<name>A0A9P1CU72_9DINO</name>
<dbReference type="GO" id="GO:0005524">
    <property type="term" value="F:ATP binding"/>
    <property type="evidence" value="ECO:0007669"/>
    <property type="project" value="UniProtKB-UniRule"/>
</dbReference>
<dbReference type="InterPro" id="IPR000253">
    <property type="entry name" value="FHA_dom"/>
</dbReference>
<protein>
    <submittedName>
        <fullName evidence="11">Probable serine/threonine-protein kinase fhkC (Forkhead-associated protein kinase C) (Protein kinase 1)</fullName>
    </submittedName>
</protein>
<evidence type="ECO:0000256" key="5">
    <source>
        <dbReference type="RuleBase" id="RU000304"/>
    </source>
</evidence>
<dbReference type="CDD" id="cd00060">
    <property type="entry name" value="FHA"/>
    <property type="match status" value="1"/>
</dbReference>
<comment type="subunit">
    <text evidence="1">Monomer.</text>
</comment>
<keyword evidence="11" id="KW-0418">Kinase</keyword>
<dbReference type="InterPro" id="IPR008984">
    <property type="entry name" value="SMAD_FHA_dom_sf"/>
</dbReference>
<dbReference type="EMBL" id="CAMXCT010002203">
    <property type="protein sequence ID" value="CAI3996401.1"/>
    <property type="molecule type" value="Genomic_DNA"/>
</dbReference>
<evidence type="ECO:0000256" key="6">
    <source>
        <dbReference type="SAM" id="MobiDB-lite"/>
    </source>
</evidence>
<keyword evidence="12" id="KW-1185">Reference proteome</keyword>
<comment type="similarity">
    <text evidence="5">Belongs to the protein kinase superfamily.</text>
</comment>
<evidence type="ECO:0000256" key="2">
    <source>
        <dbReference type="ARBA" id="ARBA00022741"/>
    </source>
</evidence>
<dbReference type="PANTHER" id="PTHR24347">
    <property type="entry name" value="SERINE/THREONINE-PROTEIN KINASE"/>
    <property type="match status" value="1"/>
</dbReference>
<dbReference type="AlphaFoldDB" id="A0A9P1CU72"/>
<dbReference type="SUPFAM" id="SSF49879">
    <property type="entry name" value="SMAD/FHA domain"/>
    <property type="match status" value="1"/>
</dbReference>
<dbReference type="EMBL" id="CAMXCT020002203">
    <property type="protein sequence ID" value="CAL1149776.1"/>
    <property type="molecule type" value="Genomic_DNA"/>
</dbReference>
<evidence type="ECO:0000256" key="3">
    <source>
        <dbReference type="ARBA" id="ARBA00022840"/>
    </source>
</evidence>
<dbReference type="PROSITE" id="PS50011">
    <property type="entry name" value="PROTEIN_KINASE_DOM"/>
    <property type="match status" value="1"/>
</dbReference>
<evidence type="ECO:0000313" key="12">
    <source>
        <dbReference type="Proteomes" id="UP001152797"/>
    </source>
</evidence>
<organism evidence="9">
    <name type="scientific">Cladocopium goreaui</name>
    <dbReference type="NCBI Taxonomy" id="2562237"/>
    <lineage>
        <taxon>Eukaryota</taxon>
        <taxon>Sar</taxon>
        <taxon>Alveolata</taxon>
        <taxon>Dinophyceae</taxon>
        <taxon>Suessiales</taxon>
        <taxon>Symbiodiniaceae</taxon>
        <taxon>Cladocopium</taxon>
    </lineage>
</organism>
<proteinExistence type="inferred from homology"/>